<name>A0A372IQU7_9BACT</name>
<feature type="compositionally biased region" description="Polar residues" evidence="1">
    <location>
        <begin position="1086"/>
        <end position="1096"/>
    </location>
</feature>
<dbReference type="InterPro" id="IPR000772">
    <property type="entry name" value="Ricin_B_lectin"/>
</dbReference>
<feature type="region of interest" description="Disordered" evidence="1">
    <location>
        <begin position="1076"/>
        <end position="1096"/>
    </location>
</feature>
<dbReference type="CDD" id="cd00161">
    <property type="entry name" value="beta-trefoil_Ricin-like"/>
    <property type="match status" value="1"/>
</dbReference>
<dbReference type="EMBL" id="QVQT01000003">
    <property type="protein sequence ID" value="RFU17141.1"/>
    <property type="molecule type" value="Genomic_DNA"/>
</dbReference>
<dbReference type="Gene3D" id="2.60.40.1180">
    <property type="entry name" value="Golgi alpha-mannosidase II"/>
    <property type="match status" value="1"/>
</dbReference>
<evidence type="ECO:0000256" key="2">
    <source>
        <dbReference type="SAM" id="SignalP"/>
    </source>
</evidence>
<evidence type="ECO:0000313" key="6">
    <source>
        <dbReference type="Proteomes" id="UP000264702"/>
    </source>
</evidence>
<feature type="chain" id="PRO_5016571656" evidence="2">
    <location>
        <begin position="32"/>
        <end position="1096"/>
    </location>
</feature>
<gene>
    <name evidence="5" type="ORF">D0Y96_10645</name>
</gene>
<dbReference type="InterPro" id="IPR017853">
    <property type="entry name" value="GH"/>
</dbReference>
<sequence length="1096" mass="119426">MLDMMNFIRLPLVRHAAVCAMAALLPLGGHAGVPVARGTYLVGGAQTHAAVNPSRLVPKLEIGIDRSNMSTEWTLSPPAEPNIYPFNGSYNGTGIFEARRVAVFDGVAKFHPQWFRDGFGQDSPQGAQLFVDMVRQVHARGMKLLAVVGHSASDFDSKDYINPRESGCQWGTYPLSKINLSKLEQRVRVYFDAVKNAGLTVDAFEIGNELDLYCNDADMPRTSEFAAHGWKWFLTPAQVHAFAAGYAPFLKTYAQLIRKYFPTARIITCGMSNPTGNSAALIQALANFTDSSGKTFDYTSLVDGYGTHTYPPSDTTQHMVQNATSDLAAQGALLPHNRDKPIWITEWSESASVFWSSHKWSYQYDAHGKPGGDLNLAAGPYQAMSRAQAIETFRKDVIERLRTQPKPVNIGYLLYYSYDSEGKTDMCDGTGFNRSRNIKGTCFNGLIDPVTGDPLPDIALALTGQPPAKEEPKAAAAVPEMLINTGRIMPRSAQTFRGWGMSLAWEANDLYGGGRQTAQIKDPKIQSQYMDLLFGDPATRLTLGFNIARYNIGGGDDPSHTHMRPDAQMEGYQSSPGAAFDWSRDASQRRMLQEAKKRGANIFEAASYSPPYWMTVSGCYSGSKDGKQDNLRPEMRESFVNYLATVVKHFQDAEGIRFESVEPFNEPDGGWEAGGRQEGYTVPVATQNAVLPVLADRLKRDGVKTFVAGVDTNNIYSAVSIGGQLSGDALSGTARLNTHDYHPLVGDVAKLRELRALAEKLHKPIWMSELGCCFTNQGDKSDMWGALFMADSIRMDLRDMGAEAWVLWQPDWGVIAFDPKSGEPHLQKQYYALAQYTRFIRPGFQIISAGGAFHTLAAYSRSAKRLVLVTTNWDTPAGNDLDLTAFTGLPSSVTAYRTTADEPVSLREEKIAVSATGRIVDSLPVRSITTYVVDGVTPAANAPASAIEGTHEVVSQATRLCMNITTNSTSPGGAIIPYSCGAYNNEEFNFVDEGGGFYSIQTVNGAAGLCLNVSNGVGSPGDGKTRGGPGNLIQWDCGNGSLPANDLFEMTPAGEGSYQIRVRSSGLCLEDPGRGGTFRQDRCSPTLPNQQFTLTE</sequence>
<dbReference type="GO" id="GO:0004553">
    <property type="term" value="F:hydrolase activity, hydrolyzing O-glycosyl compounds"/>
    <property type="evidence" value="ECO:0007669"/>
    <property type="project" value="InterPro"/>
</dbReference>
<dbReference type="Gene3D" id="3.20.20.80">
    <property type="entry name" value="Glycosidases"/>
    <property type="match status" value="2"/>
</dbReference>
<dbReference type="Pfam" id="PF14200">
    <property type="entry name" value="RicinB_lectin_2"/>
    <property type="match status" value="1"/>
</dbReference>
<dbReference type="AlphaFoldDB" id="A0A372IQU7"/>
<accession>A0A372IQU7</accession>
<dbReference type="PANTHER" id="PTHR42767">
    <property type="entry name" value="ENDO-BETA-1,6-GALACTANASE"/>
    <property type="match status" value="1"/>
</dbReference>
<reference evidence="5 6" key="1">
    <citation type="submission" date="2018-08" db="EMBL/GenBank/DDBJ databases">
        <title>Acidipila sp. 4G-K13, an acidobacterium isolated from forest soil.</title>
        <authorList>
            <person name="Gao Z.-H."/>
            <person name="Qiu L.-H."/>
        </authorList>
    </citation>
    <scope>NUCLEOTIDE SEQUENCE [LARGE SCALE GENOMIC DNA]</scope>
    <source>
        <strain evidence="5 6">4G-K13</strain>
    </source>
</reference>
<evidence type="ECO:0000256" key="1">
    <source>
        <dbReference type="SAM" id="MobiDB-lite"/>
    </source>
</evidence>
<dbReference type="InterPro" id="IPR039514">
    <property type="entry name" value="6GAL-like"/>
</dbReference>
<dbReference type="Gene3D" id="2.80.10.50">
    <property type="match status" value="1"/>
</dbReference>
<feature type="domain" description="Ricin B lectin" evidence="3">
    <location>
        <begin position="948"/>
        <end position="1021"/>
    </location>
</feature>
<evidence type="ECO:0000259" key="4">
    <source>
        <dbReference type="Pfam" id="PF14587"/>
    </source>
</evidence>
<dbReference type="PROSITE" id="PS50231">
    <property type="entry name" value="RICIN_B_LECTIN"/>
    <property type="match status" value="1"/>
</dbReference>
<dbReference type="SUPFAM" id="SSF51445">
    <property type="entry name" value="(Trans)glycosidases"/>
    <property type="match status" value="2"/>
</dbReference>
<organism evidence="5 6">
    <name type="scientific">Paracidobacterium acidisoli</name>
    <dbReference type="NCBI Taxonomy" id="2303751"/>
    <lineage>
        <taxon>Bacteria</taxon>
        <taxon>Pseudomonadati</taxon>
        <taxon>Acidobacteriota</taxon>
        <taxon>Terriglobia</taxon>
        <taxon>Terriglobales</taxon>
        <taxon>Acidobacteriaceae</taxon>
        <taxon>Paracidobacterium</taxon>
    </lineage>
</organism>
<dbReference type="InterPro" id="IPR035992">
    <property type="entry name" value="Ricin_B-like_lectins"/>
</dbReference>
<comment type="caution">
    <text evidence="5">The sequence shown here is derived from an EMBL/GenBank/DDBJ whole genome shotgun (WGS) entry which is preliminary data.</text>
</comment>
<dbReference type="PANTHER" id="PTHR42767:SF1">
    <property type="entry name" value="ENDO-BETA-1,6-GALACTANASE-LIKE DOMAIN-CONTAINING PROTEIN"/>
    <property type="match status" value="1"/>
</dbReference>
<keyword evidence="6" id="KW-1185">Reference proteome</keyword>
<feature type="signal peptide" evidence="2">
    <location>
        <begin position="1"/>
        <end position="31"/>
    </location>
</feature>
<dbReference type="Pfam" id="PF14587">
    <property type="entry name" value="Glyco_hydr_30_2"/>
    <property type="match status" value="1"/>
</dbReference>
<dbReference type="InterPro" id="IPR013780">
    <property type="entry name" value="Glyco_hydro_b"/>
</dbReference>
<dbReference type="Proteomes" id="UP000264702">
    <property type="component" value="Unassembled WGS sequence"/>
</dbReference>
<keyword evidence="2" id="KW-0732">Signal</keyword>
<dbReference type="SUPFAM" id="SSF50370">
    <property type="entry name" value="Ricin B-like lectins"/>
    <property type="match status" value="1"/>
</dbReference>
<protein>
    <submittedName>
        <fullName evidence="5">Uncharacterized protein</fullName>
    </submittedName>
</protein>
<evidence type="ECO:0000259" key="3">
    <source>
        <dbReference type="Pfam" id="PF14200"/>
    </source>
</evidence>
<dbReference type="InterPro" id="IPR039743">
    <property type="entry name" value="6GAL/EXGAL"/>
</dbReference>
<proteinExistence type="predicted"/>
<feature type="domain" description="Endo-beta-1,6-galactanase-like" evidence="4">
    <location>
        <begin position="492"/>
        <end position="717"/>
    </location>
</feature>
<evidence type="ECO:0000313" key="5">
    <source>
        <dbReference type="EMBL" id="RFU17141.1"/>
    </source>
</evidence>